<gene>
    <name evidence="4" type="ORF">BSAL_08840</name>
</gene>
<dbReference type="Pfam" id="PF10211">
    <property type="entry name" value="Ax_dynein_light"/>
    <property type="match status" value="1"/>
</dbReference>
<feature type="region of interest" description="Disordered" evidence="3">
    <location>
        <begin position="1"/>
        <end position="47"/>
    </location>
</feature>
<feature type="coiled-coil region" evidence="2">
    <location>
        <begin position="169"/>
        <end position="210"/>
    </location>
</feature>
<organism evidence="4 5">
    <name type="scientific">Bodo saltans</name>
    <name type="common">Flagellated protozoan</name>
    <dbReference type="NCBI Taxonomy" id="75058"/>
    <lineage>
        <taxon>Eukaryota</taxon>
        <taxon>Discoba</taxon>
        <taxon>Euglenozoa</taxon>
        <taxon>Kinetoplastea</taxon>
        <taxon>Metakinetoplastina</taxon>
        <taxon>Eubodonida</taxon>
        <taxon>Bodonidae</taxon>
        <taxon>Bodo</taxon>
    </lineage>
</organism>
<proteinExistence type="predicted"/>
<evidence type="ECO:0000256" key="3">
    <source>
        <dbReference type="SAM" id="MobiDB-lite"/>
    </source>
</evidence>
<dbReference type="EMBL" id="CYKH01001453">
    <property type="protein sequence ID" value="CUG87141.1"/>
    <property type="molecule type" value="Genomic_DNA"/>
</dbReference>
<dbReference type="AlphaFoldDB" id="A0A0S4J6T9"/>
<dbReference type="VEuPathDB" id="TriTrypDB:BSAL_08840"/>
<accession>A0A0S4J6T9</accession>
<feature type="compositionally biased region" description="Basic and acidic residues" evidence="3">
    <location>
        <begin position="213"/>
        <end position="228"/>
    </location>
</feature>
<evidence type="ECO:0000256" key="2">
    <source>
        <dbReference type="SAM" id="Coils"/>
    </source>
</evidence>
<dbReference type="OMA" id="FRENIWW"/>
<evidence type="ECO:0000256" key="1">
    <source>
        <dbReference type="ARBA" id="ARBA00023054"/>
    </source>
</evidence>
<dbReference type="InterPro" id="IPR019347">
    <property type="entry name" value="Axonemal_dynein_light_chain"/>
</dbReference>
<feature type="compositionally biased region" description="Gly residues" evidence="3">
    <location>
        <begin position="34"/>
        <end position="46"/>
    </location>
</feature>
<sequence length="251" mass="28147">MDAMSTPLVRFEPPVPIEQSRKPKSLKPAKIQLGGKGGMGSGGGAESGTPLLEDILSTIIPPKEGKNSVTGEVVTVEYVSAQPATRLDVIQLQEVLDNRLVHRQAREFGVCPIRSELFSEVFDELIRQITISCPERGLVLLRVRDEMRMTLQAHRALYETGYAFGVRKTAIAENGLPEMRQRIKQLEREKAELEARVQELLIHIDTFEKSTQDGRVVDEKSHSDEVGFFRKTNQQLSTHLKTETEKANSKK</sequence>
<dbReference type="GO" id="GO:0005930">
    <property type="term" value="C:axoneme"/>
    <property type="evidence" value="ECO:0007669"/>
    <property type="project" value="TreeGrafter"/>
</dbReference>
<evidence type="ECO:0000313" key="5">
    <source>
        <dbReference type="Proteomes" id="UP000051952"/>
    </source>
</evidence>
<dbReference type="GO" id="GO:0045504">
    <property type="term" value="F:dynein heavy chain binding"/>
    <property type="evidence" value="ECO:0007669"/>
    <property type="project" value="TreeGrafter"/>
</dbReference>
<dbReference type="PANTHER" id="PTHR13183:SF3">
    <property type="entry name" value="KDA INNER DYNEIN ARM LIGHT CHAIN, AXONEMAL, PUTATIVE-RELATED"/>
    <property type="match status" value="1"/>
</dbReference>
<reference evidence="5" key="1">
    <citation type="submission" date="2015-09" db="EMBL/GenBank/DDBJ databases">
        <authorList>
            <consortium name="Pathogen Informatics"/>
        </authorList>
    </citation>
    <scope>NUCLEOTIDE SEQUENCE [LARGE SCALE GENOMIC DNA]</scope>
    <source>
        <strain evidence="5">Lake Konstanz</strain>
    </source>
</reference>
<name>A0A0S4J6T9_BODSA</name>
<dbReference type="PANTHER" id="PTHR13183">
    <property type="entry name" value="AXONEMAL INNER ARM DYNEIN LIGHT CHAIN 28"/>
    <property type="match status" value="1"/>
</dbReference>
<protein>
    <submittedName>
        <fullName evidence="4">Dynein arm light chain, putative</fullName>
    </submittedName>
</protein>
<feature type="region of interest" description="Disordered" evidence="3">
    <location>
        <begin position="213"/>
        <end position="251"/>
    </location>
</feature>
<dbReference type="Proteomes" id="UP000051952">
    <property type="component" value="Unassembled WGS sequence"/>
</dbReference>
<keyword evidence="5" id="KW-1185">Reference proteome</keyword>
<feature type="compositionally biased region" description="Basic and acidic residues" evidence="3">
    <location>
        <begin position="240"/>
        <end position="251"/>
    </location>
</feature>
<keyword evidence="1 2" id="KW-0175">Coiled coil</keyword>
<dbReference type="OrthoDB" id="273640at2759"/>
<evidence type="ECO:0000313" key="4">
    <source>
        <dbReference type="EMBL" id="CUG87141.1"/>
    </source>
</evidence>